<proteinExistence type="predicted"/>
<dbReference type="OMA" id="DIHDESH"/>
<dbReference type="VEuPathDB" id="AmoebaDB:NAEGRDRAFT_69323"/>
<dbReference type="EMBL" id="GG738877">
    <property type="protein sequence ID" value="EFC42826.1"/>
    <property type="molecule type" value="Genomic_DNA"/>
</dbReference>
<feature type="region of interest" description="Disordered" evidence="1">
    <location>
        <begin position="319"/>
        <end position="342"/>
    </location>
</feature>
<feature type="compositionally biased region" description="Low complexity" evidence="1">
    <location>
        <begin position="319"/>
        <end position="334"/>
    </location>
</feature>
<dbReference type="RefSeq" id="XP_002675570.1">
    <property type="nucleotide sequence ID" value="XM_002675524.1"/>
</dbReference>
<evidence type="ECO:0000313" key="2">
    <source>
        <dbReference type="EMBL" id="EFC42826.1"/>
    </source>
</evidence>
<keyword evidence="3" id="KW-1185">Reference proteome</keyword>
<evidence type="ECO:0000313" key="3">
    <source>
        <dbReference type="Proteomes" id="UP000006671"/>
    </source>
</evidence>
<dbReference type="Proteomes" id="UP000006671">
    <property type="component" value="Unassembled WGS sequence"/>
</dbReference>
<dbReference type="KEGG" id="ngr:NAEGRDRAFT_69323"/>
<sequence>MNSPSLHYNNLPPDHILNKQRSNISIKQINKNIQTITNNTNTNNNTNTTSNNNITSPSIMNIPPNNNNNPITSILNNNNNSIMMLNNGQPIIMTTSNQQINVGGGGDLMLPPNNNNNIMNNNSSNLNVNNNLNSSLNSINNNNINNTTTENSNNNNNLILTNRTQFLLDSSSIINNVEMLFNIRIGNSKQIDMEITKSGNEIKHYSKSCIHDLDSLQRYWSECYRIESEHLNDKPLMYIPITGLINIKVFKLFNNIPIMEHNLEKKYDFRQSDSLIAPIKFDNNIVIVLKLMKMDYVEFIGLQSFDFYLIKSSQSSTSSSTITLQSSSTSSSSTGPIILNNQ</sequence>
<name>D2VKA3_NAEGR</name>
<dbReference type="OrthoDB" id="10490137at2759"/>
<organism evidence="3">
    <name type="scientific">Naegleria gruberi</name>
    <name type="common">Amoeba</name>
    <dbReference type="NCBI Taxonomy" id="5762"/>
    <lineage>
        <taxon>Eukaryota</taxon>
        <taxon>Discoba</taxon>
        <taxon>Heterolobosea</taxon>
        <taxon>Tetramitia</taxon>
        <taxon>Eutetramitia</taxon>
        <taxon>Vahlkampfiidae</taxon>
        <taxon>Naegleria</taxon>
    </lineage>
</organism>
<reference evidence="2 3" key="1">
    <citation type="journal article" date="2010" name="Cell">
        <title>The genome of Naegleria gruberi illuminates early eukaryotic versatility.</title>
        <authorList>
            <person name="Fritz-Laylin L.K."/>
            <person name="Prochnik S.E."/>
            <person name="Ginger M.L."/>
            <person name="Dacks J.B."/>
            <person name="Carpenter M.L."/>
            <person name="Field M.C."/>
            <person name="Kuo A."/>
            <person name="Paredez A."/>
            <person name="Chapman J."/>
            <person name="Pham J."/>
            <person name="Shu S."/>
            <person name="Neupane R."/>
            <person name="Cipriano M."/>
            <person name="Mancuso J."/>
            <person name="Tu H."/>
            <person name="Salamov A."/>
            <person name="Lindquist E."/>
            <person name="Shapiro H."/>
            <person name="Lucas S."/>
            <person name="Grigoriev I.V."/>
            <person name="Cande W.Z."/>
            <person name="Fulton C."/>
            <person name="Rokhsar D.S."/>
            <person name="Dawson S.C."/>
        </authorList>
    </citation>
    <scope>NUCLEOTIDE SEQUENCE [LARGE SCALE GENOMIC DNA]</scope>
    <source>
        <strain evidence="2 3">NEG-M</strain>
    </source>
</reference>
<accession>D2VKA3</accession>
<protein>
    <submittedName>
        <fullName evidence="2">Predicted protein</fullName>
    </submittedName>
</protein>
<dbReference type="InParanoid" id="D2VKA3"/>
<dbReference type="GeneID" id="8852914"/>
<evidence type="ECO:0000256" key="1">
    <source>
        <dbReference type="SAM" id="MobiDB-lite"/>
    </source>
</evidence>
<gene>
    <name evidence="2" type="ORF">NAEGRDRAFT_69323</name>
</gene>
<dbReference type="AlphaFoldDB" id="D2VKA3"/>